<dbReference type="SUPFAM" id="SSF57567">
    <property type="entry name" value="Serine protease inhibitors"/>
    <property type="match status" value="2"/>
</dbReference>
<evidence type="ECO:0000256" key="3">
    <source>
        <dbReference type="ARBA" id="ARBA00023157"/>
    </source>
</evidence>
<dbReference type="CDD" id="cd19941">
    <property type="entry name" value="TIL"/>
    <property type="match status" value="1"/>
</dbReference>
<keyword evidence="5" id="KW-1185">Reference proteome</keyword>
<dbReference type="InterPro" id="IPR036084">
    <property type="entry name" value="Ser_inhib-like_sf"/>
</dbReference>
<dbReference type="Pfam" id="PF01826">
    <property type="entry name" value="TIL"/>
    <property type="match status" value="2"/>
</dbReference>
<dbReference type="AlphaFoldDB" id="A0A1I8AQE3"/>
<keyword evidence="1" id="KW-0646">Protease inhibitor</keyword>
<evidence type="ECO:0000256" key="1">
    <source>
        <dbReference type="ARBA" id="ARBA00022690"/>
    </source>
</evidence>
<dbReference type="InterPro" id="IPR002919">
    <property type="entry name" value="TIL_dom"/>
</dbReference>
<evidence type="ECO:0000256" key="2">
    <source>
        <dbReference type="ARBA" id="ARBA00022900"/>
    </source>
</evidence>
<evidence type="ECO:0000313" key="5">
    <source>
        <dbReference type="Proteomes" id="UP000095287"/>
    </source>
</evidence>
<protein>
    <submittedName>
        <fullName evidence="6">TIL domain-containing protein</fullName>
    </submittedName>
</protein>
<dbReference type="GO" id="GO:0004867">
    <property type="term" value="F:serine-type endopeptidase inhibitor activity"/>
    <property type="evidence" value="ECO:0007669"/>
    <property type="project" value="UniProtKB-KW"/>
</dbReference>
<dbReference type="PANTHER" id="PTHR23259:SF70">
    <property type="entry name" value="ACCESSORY GLAND PROTEIN ACP62F-RELATED"/>
    <property type="match status" value="1"/>
</dbReference>
<feature type="domain" description="TIL" evidence="4">
    <location>
        <begin position="6"/>
        <end position="59"/>
    </location>
</feature>
<proteinExistence type="predicted"/>
<sequence length="126" mass="13946">MSRLGCGRYETYEECALCEASCDDPVVECPGPRNCSAPGCYCPQPYVRHNGECVIPVQCPRTTATPTDCPENERFLQCGYCQNTCEKPNKGCVKMCVGPPGCYCVYPFVLDAGKCIHQSQCPKKWE</sequence>
<keyword evidence="2" id="KW-0722">Serine protease inhibitor</keyword>
<dbReference type="WBParaSite" id="L893_g8099.t1">
    <property type="protein sequence ID" value="L893_g8099.t1"/>
    <property type="gene ID" value="L893_g8099"/>
</dbReference>
<keyword evidence="3" id="KW-1015">Disulfide bond</keyword>
<name>A0A1I8AQE3_9BILA</name>
<dbReference type="Proteomes" id="UP000095287">
    <property type="component" value="Unplaced"/>
</dbReference>
<evidence type="ECO:0000259" key="4">
    <source>
        <dbReference type="Pfam" id="PF01826"/>
    </source>
</evidence>
<dbReference type="Gene3D" id="2.10.25.10">
    <property type="entry name" value="Laminin"/>
    <property type="match status" value="2"/>
</dbReference>
<reference evidence="6" key="1">
    <citation type="submission" date="2016-11" db="UniProtKB">
        <authorList>
            <consortium name="WormBaseParasite"/>
        </authorList>
    </citation>
    <scope>IDENTIFICATION</scope>
</reference>
<dbReference type="PANTHER" id="PTHR23259">
    <property type="entry name" value="RIDDLE"/>
    <property type="match status" value="1"/>
</dbReference>
<evidence type="ECO:0000313" key="6">
    <source>
        <dbReference type="WBParaSite" id="L893_g8099.t1"/>
    </source>
</evidence>
<accession>A0A1I8AQE3</accession>
<dbReference type="InterPro" id="IPR051368">
    <property type="entry name" value="SerProtInhib-TIL_Domain"/>
</dbReference>
<feature type="domain" description="TIL" evidence="4">
    <location>
        <begin position="69"/>
        <end position="121"/>
    </location>
</feature>
<organism evidence="5 6">
    <name type="scientific">Steinernema glaseri</name>
    <dbReference type="NCBI Taxonomy" id="37863"/>
    <lineage>
        <taxon>Eukaryota</taxon>
        <taxon>Metazoa</taxon>
        <taxon>Ecdysozoa</taxon>
        <taxon>Nematoda</taxon>
        <taxon>Chromadorea</taxon>
        <taxon>Rhabditida</taxon>
        <taxon>Tylenchina</taxon>
        <taxon>Panagrolaimomorpha</taxon>
        <taxon>Strongyloidoidea</taxon>
        <taxon>Steinernematidae</taxon>
        <taxon>Steinernema</taxon>
    </lineage>
</organism>